<organism evidence="2">
    <name type="scientific">marine sediment metagenome</name>
    <dbReference type="NCBI Taxonomy" id="412755"/>
    <lineage>
        <taxon>unclassified sequences</taxon>
        <taxon>metagenomes</taxon>
        <taxon>ecological metagenomes</taxon>
    </lineage>
</organism>
<accession>A0A0F9IE61</accession>
<name>A0A0F9IE61_9ZZZZ</name>
<sequence length="33" mass="3997">MRYKLSEYYRWLWVGIVFGLVILATMMDACFGY</sequence>
<reference evidence="2" key="1">
    <citation type="journal article" date="2015" name="Nature">
        <title>Complex archaea that bridge the gap between prokaryotes and eukaryotes.</title>
        <authorList>
            <person name="Spang A."/>
            <person name="Saw J.H."/>
            <person name="Jorgensen S.L."/>
            <person name="Zaremba-Niedzwiedzka K."/>
            <person name="Martijn J."/>
            <person name="Lind A.E."/>
            <person name="van Eijk R."/>
            <person name="Schleper C."/>
            <person name="Guy L."/>
            <person name="Ettema T.J."/>
        </authorList>
    </citation>
    <scope>NUCLEOTIDE SEQUENCE</scope>
</reference>
<feature type="transmembrane region" description="Helical" evidence="1">
    <location>
        <begin position="12"/>
        <end position="31"/>
    </location>
</feature>
<evidence type="ECO:0000313" key="2">
    <source>
        <dbReference type="EMBL" id="KKM17994.1"/>
    </source>
</evidence>
<keyword evidence="1" id="KW-0812">Transmembrane</keyword>
<dbReference type="AlphaFoldDB" id="A0A0F9IE61"/>
<protein>
    <submittedName>
        <fullName evidence="2">Uncharacterized protein</fullName>
    </submittedName>
</protein>
<proteinExistence type="predicted"/>
<gene>
    <name evidence="2" type="ORF">LCGC14_1670200</name>
</gene>
<evidence type="ECO:0000256" key="1">
    <source>
        <dbReference type="SAM" id="Phobius"/>
    </source>
</evidence>
<keyword evidence="1" id="KW-0472">Membrane</keyword>
<keyword evidence="1" id="KW-1133">Transmembrane helix</keyword>
<dbReference type="EMBL" id="LAZR01014327">
    <property type="protein sequence ID" value="KKM17994.1"/>
    <property type="molecule type" value="Genomic_DNA"/>
</dbReference>
<comment type="caution">
    <text evidence="2">The sequence shown here is derived from an EMBL/GenBank/DDBJ whole genome shotgun (WGS) entry which is preliminary data.</text>
</comment>